<protein>
    <submittedName>
        <fullName evidence="1">Predicted protein</fullName>
    </submittedName>
</protein>
<evidence type="ECO:0000313" key="2">
    <source>
        <dbReference type="Proteomes" id="UP000001194"/>
    </source>
</evidence>
<name>B0DH89_LACBS</name>
<evidence type="ECO:0000313" key="1">
    <source>
        <dbReference type="EMBL" id="EDR06068.1"/>
    </source>
</evidence>
<dbReference type="RefSeq" id="XP_001883356.1">
    <property type="nucleotide sequence ID" value="XM_001883321.1"/>
</dbReference>
<dbReference type="InParanoid" id="B0DH89"/>
<dbReference type="KEGG" id="lbc:LACBIDRAFT_302176"/>
<reference evidence="1 2" key="1">
    <citation type="journal article" date="2008" name="Nature">
        <title>The genome of Laccaria bicolor provides insights into mycorrhizal symbiosis.</title>
        <authorList>
            <person name="Martin F."/>
            <person name="Aerts A."/>
            <person name="Ahren D."/>
            <person name="Brun A."/>
            <person name="Danchin E.G.J."/>
            <person name="Duchaussoy F."/>
            <person name="Gibon J."/>
            <person name="Kohler A."/>
            <person name="Lindquist E."/>
            <person name="Pereda V."/>
            <person name="Salamov A."/>
            <person name="Shapiro H.J."/>
            <person name="Wuyts J."/>
            <person name="Blaudez D."/>
            <person name="Buee M."/>
            <person name="Brokstein P."/>
            <person name="Canbaeck B."/>
            <person name="Cohen D."/>
            <person name="Courty P.E."/>
            <person name="Coutinho P.M."/>
            <person name="Delaruelle C."/>
            <person name="Detter J.C."/>
            <person name="Deveau A."/>
            <person name="DiFazio S."/>
            <person name="Duplessis S."/>
            <person name="Fraissinet-Tachet L."/>
            <person name="Lucic E."/>
            <person name="Frey-Klett P."/>
            <person name="Fourrey C."/>
            <person name="Feussner I."/>
            <person name="Gay G."/>
            <person name="Grimwood J."/>
            <person name="Hoegger P.J."/>
            <person name="Jain P."/>
            <person name="Kilaru S."/>
            <person name="Labbe J."/>
            <person name="Lin Y.C."/>
            <person name="Legue V."/>
            <person name="Le Tacon F."/>
            <person name="Marmeisse R."/>
            <person name="Melayah D."/>
            <person name="Montanini B."/>
            <person name="Muratet M."/>
            <person name="Nehls U."/>
            <person name="Niculita-Hirzel H."/>
            <person name="Oudot-Le Secq M.P."/>
            <person name="Peter M."/>
            <person name="Quesneville H."/>
            <person name="Rajashekar B."/>
            <person name="Reich M."/>
            <person name="Rouhier N."/>
            <person name="Schmutz J."/>
            <person name="Yin T."/>
            <person name="Chalot M."/>
            <person name="Henrissat B."/>
            <person name="Kuees U."/>
            <person name="Lucas S."/>
            <person name="Van de Peer Y."/>
            <person name="Podila G.K."/>
            <person name="Polle A."/>
            <person name="Pukkila P.J."/>
            <person name="Richardson P.M."/>
            <person name="Rouze P."/>
            <person name="Sanders I.R."/>
            <person name="Stajich J.E."/>
            <person name="Tunlid A."/>
            <person name="Tuskan G."/>
            <person name="Grigoriev I.V."/>
        </authorList>
    </citation>
    <scope>NUCLEOTIDE SEQUENCE [LARGE SCALE GENOMIC DNA]</scope>
    <source>
        <strain evidence="2">S238N-H82 / ATCC MYA-4686</strain>
    </source>
</reference>
<dbReference type="AlphaFoldDB" id="B0DH89"/>
<proteinExistence type="predicted"/>
<gene>
    <name evidence="1" type="ORF">LACBIDRAFT_302176</name>
</gene>
<dbReference type="Proteomes" id="UP000001194">
    <property type="component" value="Unassembled WGS sequence"/>
</dbReference>
<dbReference type="HOGENOM" id="CLU_2979495_0_0_1"/>
<dbReference type="GeneID" id="6078970"/>
<dbReference type="EMBL" id="DS547110">
    <property type="protein sequence ID" value="EDR06068.1"/>
    <property type="molecule type" value="Genomic_DNA"/>
</dbReference>
<sequence>MMVQTMSEPSTTIYINTYTPHTTQAEWLMLATSYTTLDASDSCDAAGCGGSFTKYAKT</sequence>
<organism evidence="2">
    <name type="scientific">Laccaria bicolor (strain S238N-H82 / ATCC MYA-4686)</name>
    <name type="common">Bicoloured deceiver</name>
    <name type="synonym">Laccaria laccata var. bicolor</name>
    <dbReference type="NCBI Taxonomy" id="486041"/>
    <lineage>
        <taxon>Eukaryota</taxon>
        <taxon>Fungi</taxon>
        <taxon>Dikarya</taxon>
        <taxon>Basidiomycota</taxon>
        <taxon>Agaricomycotina</taxon>
        <taxon>Agaricomycetes</taxon>
        <taxon>Agaricomycetidae</taxon>
        <taxon>Agaricales</taxon>
        <taxon>Agaricineae</taxon>
        <taxon>Hydnangiaceae</taxon>
        <taxon>Laccaria</taxon>
    </lineage>
</organism>
<accession>B0DH89</accession>
<keyword evidence="2" id="KW-1185">Reference proteome</keyword>